<sequence length="396" mass="43625">MLTADASEANQASVSSELVSHPDVMSAIKSMQTDFASRFDSLLNAIRGVQNEIQLIATRVSQTEDRIGNNEDDIATLKKDNCTLKGELEALTRKVDDLENRSRRSNLRLVGLPEKAEGRDMCSFLVKWIPEVLGTVSFPGPLIIERAHRIGRPPEADSAATGPAPRPRAVVMKFLNYADKTRVMRAAREMGTVLYEGKKVMFFPDISSELLKQRKTYDPVKKLLASFSIPDLRFGIIHPAKLLVTHKGKRHVFDNASQANVFAQQFKEEGGVSISEGDPSGVPLIPPLVHSSDRALSYGTGLECNPCTEHHMTRPLLSAHDNTVCLSEILLLVGCQSNSAERVMCKCKEALSSDIVENMCSQLPPPSALICCCANKHKAIFNICHRIDWNSNNSTT</sequence>
<accession>A0AAW0PAB4</accession>
<dbReference type="FunFam" id="3.30.70.1820:FF:000004">
    <property type="entry name" value="Uncharacterized protein"/>
    <property type="match status" value="1"/>
</dbReference>
<dbReference type="InterPro" id="IPR004244">
    <property type="entry name" value="Transposase_22"/>
</dbReference>
<organism evidence="1 2">
    <name type="scientific">Mugilogobius chulae</name>
    <name type="common">yellowstripe goby</name>
    <dbReference type="NCBI Taxonomy" id="88201"/>
    <lineage>
        <taxon>Eukaryota</taxon>
        <taxon>Metazoa</taxon>
        <taxon>Chordata</taxon>
        <taxon>Craniata</taxon>
        <taxon>Vertebrata</taxon>
        <taxon>Euteleostomi</taxon>
        <taxon>Actinopterygii</taxon>
        <taxon>Neopterygii</taxon>
        <taxon>Teleostei</taxon>
        <taxon>Neoteleostei</taxon>
        <taxon>Acanthomorphata</taxon>
        <taxon>Gobiaria</taxon>
        <taxon>Gobiiformes</taxon>
        <taxon>Gobioidei</taxon>
        <taxon>Gobiidae</taxon>
        <taxon>Gobionellinae</taxon>
        <taxon>Mugilogobius</taxon>
    </lineage>
</organism>
<name>A0AAW0PAB4_9GOBI</name>
<reference evidence="2" key="1">
    <citation type="submission" date="2024-04" db="EMBL/GenBank/DDBJ databases">
        <title>Salinicola lusitanus LLJ914,a marine bacterium isolated from the Okinawa Trough.</title>
        <authorList>
            <person name="Li J."/>
        </authorList>
    </citation>
    <scope>NUCLEOTIDE SEQUENCE [LARGE SCALE GENOMIC DNA]</scope>
</reference>
<comment type="caution">
    <text evidence="1">The sequence shown here is derived from an EMBL/GenBank/DDBJ whole genome shotgun (WGS) entry which is preliminary data.</text>
</comment>
<evidence type="ECO:0008006" key="3">
    <source>
        <dbReference type="Google" id="ProtNLM"/>
    </source>
</evidence>
<dbReference type="Proteomes" id="UP001460270">
    <property type="component" value="Unassembled WGS sequence"/>
</dbReference>
<keyword evidence="2" id="KW-1185">Reference proteome</keyword>
<protein>
    <recommendedName>
        <fullName evidence="3">LINE-1 type transposase domain-containing 1</fullName>
    </recommendedName>
</protein>
<proteinExistence type="predicted"/>
<evidence type="ECO:0000313" key="1">
    <source>
        <dbReference type="EMBL" id="KAK7918996.1"/>
    </source>
</evidence>
<dbReference type="Gene3D" id="3.30.70.1820">
    <property type="entry name" value="L1 transposable element, RRM domain"/>
    <property type="match status" value="1"/>
</dbReference>
<evidence type="ECO:0000313" key="2">
    <source>
        <dbReference type="Proteomes" id="UP001460270"/>
    </source>
</evidence>
<dbReference type="Gene3D" id="1.20.5.340">
    <property type="match status" value="1"/>
</dbReference>
<gene>
    <name evidence="1" type="ORF">WMY93_010280</name>
</gene>
<dbReference type="AlphaFoldDB" id="A0AAW0PAB4"/>
<dbReference type="EMBL" id="JBBPFD010000007">
    <property type="protein sequence ID" value="KAK7918996.1"/>
    <property type="molecule type" value="Genomic_DNA"/>
</dbReference>
<dbReference type="PANTHER" id="PTHR11505">
    <property type="entry name" value="L1 TRANSPOSABLE ELEMENT-RELATED"/>
    <property type="match status" value="1"/>
</dbReference>